<dbReference type="EMBL" id="JPGB01000006">
    <property type="protein sequence ID" value="KEQ49634.1"/>
    <property type="molecule type" value="Genomic_DNA"/>
</dbReference>
<dbReference type="PATRIC" id="fig|1303.44.peg.1508"/>
<sequence length="97" mass="11554">MMRYYIEDADKPLLELEVVGTEGRDWPEGFREPTLLEKYELVENSNFWDDFDRSFYEGILEELDIEFDFTDGDANWDATWDEVTKAIEDLKKAQESK</sequence>
<dbReference type="AlphaFoldDB" id="A0A081R361"/>
<evidence type="ECO:0000313" key="1">
    <source>
        <dbReference type="EMBL" id="KEQ49634.1"/>
    </source>
</evidence>
<name>A0A081R361_STROR</name>
<dbReference type="RefSeq" id="WP_084910563.1">
    <property type="nucleotide sequence ID" value="NZ_JPGB01000006.1"/>
</dbReference>
<organism evidence="1 2">
    <name type="scientific">Streptococcus oralis</name>
    <dbReference type="NCBI Taxonomy" id="1303"/>
    <lineage>
        <taxon>Bacteria</taxon>
        <taxon>Bacillati</taxon>
        <taxon>Bacillota</taxon>
        <taxon>Bacilli</taxon>
        <taxon>Lactobacillales</taxon>
        <taxon>Streptococcaceae</taxon>
        <taxon>Streptococcus</taxon>
    </lineage>
</organism>
<comment type="caution">
    <text evidence="1">The sequence shown here is derived from an EMBL/GenBank/DDBJ whole genome shotgun (WGS) entry which is preliminary data.</text>
</comment>
<gene>
    <name evidence="1" type="ORF">SK143_1576</name>
</gene>
<accession>A0A081R361</accession>
<reference evidence="1 2" key="1">
    <citation type="submission" date="2014-05" db="EMBL/GenBank/DDBJ databases">
        <authorList>
            <person name="Daugherty S.C."/>
            <person name="Tallon L.J."/>
            <person name="Sadzewicz L."/>
            <person name="Kilian M."/>
            <person name="Tettelin H."/>
        </authorList>
    </citation>
    <scope>NUCLEOTIDE SEQUENCE [LARGE SCALE GENOMIC DNA]</scope>
    <source>
        <strain evidence="1 2">SK143</strain>
    </source>
</reference>
<protein>
    <submittedName>
        <fullName evidence="1">Uncharacterized protein</fullName>
    </submittedName>
</protein>
<proteinExistence type="predicted"/>
<dbReference type="Proteomes" id="UP000028098">
    <property type="component" value="Unassembled WGS sequence"/>
</dbReference>
<evidence type="ECO:0000313" key="2">
    <source>
        <dbReference type="Proteomes" id="UP000028098"/>
    </source>
</evidence>